<gene>
    <name evidence="2" type="ORF">DEQ80_09820</name>
</gene>
<comment type="caution">
    <text evidence="2">The sequence shown here is derived from an EMBL/GenBank/DDBJ whole genome shotgun (WGS) entry which is preliminary data.</text>
</comment>
<keyword evidence="1" id="KW-1133">Transmembrane helix</keyword>
<feature type="transmembrane region" description="Helical" evidence="1">
    <location>
        <begin position="116"/>
        <end position="136"/>
    </location>
</feature>
<accession>A0A3D1JI28</accession>
<evidence type="ECO:0000313" key="3">
    <source>
        <dbReference type="Proteomes" id="UP000264141"/>
    </source>
</evidence>
<dbReference type="Proteomes" id="UP000264141">
    <property type="component" value="Unassembled WGS sequence"/>
</dbReference>
<feature type="transmembrane region" description="Helical" evidence="1">
    <location>
        <begin position="268"/>
        <end position="285"/>
    </location>
</feature>
<evidence type="ECO:0000256" key="1">
    <source>
        <dbReference type="SAM" id="Phobius"/>
    </source>
</evidence>
<name>A0A3D1JI28_9CHLR</name>
<keyword evidence="1" id="KW-0472">Membrane</keyword>
<evidence type="ECO:0008006" key="4">
    <source>
        <dbReference type="Google" id="ProtNLM"/>
    </source>
</evidence>
<feature type="transmembrane region" description="Helical" evidence="1">
    <location>
        <begin position="189"/>
        <end position="209"/>
    </location>
</feature>
<sequence>MATFTKKSLKNAAITTFPRIFSLLLLAVYLLYIGFVIQHDQGPVDYETFMQIGTRFLRGEEVYGENSYYPLPFVMIFAGFAALPRPVSMALWLFLPVIVAWWISGWKLWVLLYAPLIAHFLGGQTAVFGMIGLWGYRQRQKTDHFGGGIWLALTLIKPQLGLLPLSWAISRWWKAFRGTGQIPKQFLGWVAAMIFIYGIPFLVAPDWLSQWLSHPRPLFERALAGFVPRGLVMLGIHGWAFWGLWVIITLLSFVWILKHVRQKLDLDLLTLWYFCISPLVHDYDLIQMIPLLDSKRLQWGAVMLGVPTLLVILFAYGIDQAWAVVTIIAPGLWILKFKEGAYSTPSLNT</sequence>
<protein>
    <recommendedName>
        <fullName evidence="4">DUF2029 domain-containing protein</fullName>
    </recommendedName>
</protein>
<feature type="transmembrane region" description="Helical" evidence="1">
    <location>
        <begin position="20"/>
        <end position="37"/>
    </location>
</feature>
<feature type="transmembrane region" description="Helical" evidence="1">
    <location>
        <begin position="90"/>
        <end position="110"/>
    </location>
</feature>
<dbReference type="STRING" id="229919.GCA_001050195_01842"/>
<feature type="transmembrane region" description="Helical" evidence="1">
    <location>
        <begin position="297"/>
        <end position="315"/>
    </location>
</feature>
<evidence type="ECO:0000313" key="2">
    <source>
        <dbReference type="EMBL" id="HCE18143.1"/>
    </source>
</evidence>
<reference evidence="2 3" key="1">
    <citation type="journal article" date="2018" name="Nat. Biotechnol.">
        <title>A standardized bacterial taxonomy based on genome phylogeny substantially revises the tree of life.</title>
        <authorList>
            <person name="Parks D.H."/>
            <person name="Chuvochina M."/>
            <person name="Waite D.W."/>
            <person name="Rinke C."/>
            <person name="Skarshewski A."/>
            <person name="Chaumeil P.A."/>
            <person name="Hugenholtz P."/>
        </authorList>
    </citation>
    <scope>NUCLEOTIDE SEQUENCE [LARGE SCALE GENOMIC DNA]</scope>
    <source>
        <strain evidence="2">UBA8781</strain>
    </source>
</reference>
<organism evidence="2 3">
    <name type="scientific">Anaerolinea thermolimosa</name>
    <dbReference type="NCBI Taxonomy" id="229919"/>
    <lineage>
        <taxon>Bacteria</taxon>
        <taxon>Bacillati</taxon>
        <taxon>Chloroflexota</taxon>
        <taxon>Anaerolineae</taxon>
        <taxon>Anaerolineales</taxon>
        <taxon>Anaerolineaceae</taxon>
        <taxon>Anaerolinea</taxon>
    </lineage>
</organism>
<keyword evidence="1" id="KW-0812">Transmembrane</keyword>
<feature type="transmembrane region" description="Helical" evidence="1">
    <location>
        <begin position="148"/>
        <end position="169"/>
    </location>
</feature>
<dbReference type="OrthoDB" id="157191at2"/>
<dbReference type="EMBL" id="DPBP01000037">
    <property type="protein sequence ID" value="HCE18143.1"/>
    <property type="molecule type" value="Genomic_DNA"/>
</dbReference>
<proteinExistence type="predicted"/>
<feature type="transmembrane region" description="Helical" evidence="1">
    <location>
        <begin position="230"/>
        <end position="256"/>
    </location>
</feature>
<dbReference type="AlphaFoldDB" id="A0A3D1JI28"/>